<comment type="catalytic activity">
    <reaction evidence="7 8">
        <text>NAD(+) + ATP = ADP + NADP(+) + H(+)</text>
        <dbReference type="Rhea" id="RHEA:18629"/>
        <dbReference type="ChEBI" id="CHEBI:15378"/>
        <dbReference type="ChEBI" id="CHEBI:30616"/>
        <dbReference type="ChEBI" id="CHEBI:57540"/>
        <dbReference type="ChEBI" id="CHEBI:58349"/>
        <dbReference type="ChEBI" id="CHEBI:456216"/>
        <dbReference type="EC" id="2.7.1.23"/>
    </reaction>
</comment>
<dbReference type="GO" id="GO:0005737">
    <property type="term" value="C:cytoplasm"/>
    <property type="evidence" value="ECO:0007669"/>
    <property type="project" value="UniProtKB-SubCell"/>
</dbReference>
<dbReference type="InterPro" id="IPR017438">
    <property type="entry name" value="ATP-NAD_kinase_N"/>
</dbReference>
<evidence type="ECO:0000313" key="9">
    <source>
        <dbReference type="EMBL" id="QBO35305.1"/>
    </source>
</evidence>
<evidence type="ECO:0000256" key="6">
    <source>
        <dbReference type="ARBA" id="ARBA00023027"/>
    </source>
</evidence>
<organism evidence="9 10">
    <name type="scientific">Periweissella cryptocerci</name>
    <dbReference type="NCBI Taxonomy" id="2506420"/>
    <lineage>
        <taxon>Bacteria</taxon>
        <taxon>Bacillati</taxon>
        <taxon>Bacillota</taxon>
        <taxon>Bacilli</taxon>
        <taxon>Lactobacillales</taxon>
        <taxon>Lactobacillaceae</taxon>
        <taxon>Periweissella</taxon>
    </lineage>
</organism>
<dbReference type="GO" id="GO:0019674">
    <property type="term" value="P:NAD+ metabolic process"/>
    <property type="evidence" value="ECO:0007669"/>
    <property type="project" value="InterPro"/>
</dbReference>
<evidence type="ECO:0000256" key="4">
    <source>
        <dbReference type="ARBA" id="ARBA00022840"/>
    </source>
</evidence>
<dbReference type="GO" id="GO:0051287">
    <property type="term" value="F:NAD binding"/>
    <property type="evidence" value="ECO:0007669"/>
    <property type="project" value="UniProtKB-ARBA"/>
</dbReference>
<keyword evidence="10" id="KW-1185">Reference proteome</keyword>
<dbReference type="InterPro" id="IPR017437">
    <property type="entry name" value="ATP-NAD_kinase_PpnK-typ_C"/>
</dbReference>
<keyword evidence="6 8" id="KW-0520">NAD</keyword>
<feature type="active site" description="Proton acceptor" evidence="8">
    <location>
        <position position="45"/>
    </location>
</feature>
<evidence type="ECO:0000256" key="1">
    <source>
        <dbReference type="ARBA" id="ARBA00022679"/>
    </source>
</evidence>
<name>A0A4V1AIF3_9LACO</name>
<reference evidence="10" key="1">
    <citation type="submission" date="2019-03" db="EMBL/GenBank/DDBJ databases">
        <title>Weissella sp. 26KH-42 Genome sequencing.</title>
        <authorList>
            <person name="Heo J."/>
            <person name="Kim S.-J."/>
            <person name="Kim J.-S."/>
            <person name="Hong S.-B."/>
            <person name="Kwon S.-W."/>
        </authorList>
    </citation>
    <scope>NUCLEOTIDE SEQUENCE [LARGE SCALE GENOMIC DNA]</scope>
    <source>
        <strain evidence="10">26KH-42</strain>
    </source>
</reference>
<comment type="subcellular location">
    <subcellularLocation>
        <location evidence="8">Cytoplasm</location>
    </subcellularLocation>
</comment>
<dbReference type="InterPro" id="IPR016064">
    <property type="entry name" value="NAD/diacylglycerol_kinase_sf"/>
</dbReference>
<dbReference type="Pfam" id="PF20143">
    <property type="entry name" value="NAD_kinase_C"/>
    <property type="match status" value="1"/>
</dbReference>
<comment type="caution">
    <text evidence="8">Lacks conserved residue(s) required for the propagation of feature annotation.</text>
</comment>
<keyword evidence="5 8" id="KW-0521">NADP</keyword>
<dbReference type="GO" id="GO:0005524">
    <property type="term" value="F:ATP binding"/>
    <property type="evidence" value="ECO:0007669"/>
    <property type="project" value="UniProtKB-KW"/>
</dbReference>
<accession>A0A4V1AIF3</accession>
<evidence type="ECO:0000256" key="2">
    <source>
        <dbReference type="ARBA" id="ARBA00022741"/>
    </source>
</evidence>
<evidence type="ECO:0000256" key="5">
    <source>
        <dbReference type="ARBA" id="ARBA00022857"/>
    </source>
</evidence>
<dbReference type="Gene3D" id="2.60.200.30">
    <property type="entry name" value="Probable inorganic polyphosphate/atp-NAD kinase, domain 2"/>
    <property type="match status" value="1"/>
</dbReference>
<dbReference type="GO" id="GO:0003951">
    <property type="term" value="F:NAD+ kinase activity"/>
    <property type="evidence" value="ECO:0007669"/>
    <property type="project" value="UniProtKB-UniRule"/>
</dbReference>
<evidence type="ECO:0000256" key="7">
    <source>
        <dbReference type="ARBA" id="ARBA00047925"/>
    </source>
</evidence>
<feature type="binding site" evidence="8">
    <location>
        <begin position="45"/>
        <end position="46"/>
    </location>
    <ligand>
        <name>NAD(+)</name>
        <dbReference type="ChEBI" id="CHEBI:57540"/>
    </ligand>
</feature>
<dbReference type="HAMAP" id="MF_00361">
    <property type="entry name" value="NAD_kinase"/>
    <property type="match status" value="1"/>
</dbReference>
<keyword evidence="2 8" id="KW-0547">Nucleotide-binding</keyword>
<proteinExistence type="inferred from homology"/>
<dbReference type="AlphaFoldDB" id="A0A4V1AIF3"/>
<evidence type="ECO:0000256" key="3">
    <source>
        <dbReference type="ARBA" id="ARBA00022777"/>
    </source>
</evidence>
<keyword evidence="4 8" id="KW-0067">ATP-binding</keyword>
<feature type="binding site" evidence="8">
    <location>
        <position position="224"/>
    </location>
    <ligand>
        <name>NAD(+)</name>
        <dbReference type="ChEBI" id="CHEBI:57540"/>
    </ligand>
</feature>
<dbReference type="Proteomes" id="UP000292886">
    <property type="component" value="Chromosome"/>
</dbReference>
<comment type="cofactor">
    <cofactor evidence="8">
        <name>a divalent metal cation</name>
        <dbReference type="ChEBI" id="CHEBI:60240"/>
    </cofactor>
</comment>
<feature type="binding site" evidence="8">
    <location>
        <position position="185"/>
    </location>
    <ligand>
        <name>NAD(+)</name>
        <dbReference type="ChEBI" id="CHEBI:57540"/>
    </ligand>
</feature>
<protein>
    <recommendedName>
        <fullName evidence="8">NAD kinase</fullName>
        <ecNumber evidence="8">2.7.1.23</ecNumber>
    </recommendedName>
    <alternativeName>
        <fullName evidence="8">ATP-dependent NAD kinase</fullName>
    </alternativeName>
</protein>
<dbReference type="OrthoDB" id="9774737at2"/>
<evidence type="ECO:0000256" key="8">
    <source>
        <dbReference type="HAMAP-Rule" id="MF_00361"/>
    </source>
</evidence>
<dbReference type="SUPFAM" id="SSF111331">
    <property type="entry name" value="NAD kinase/diacylglycerol kinase-like"/>
    <property type="match status" value="1"/>
</dbReference>
<evidence type="ECO:0000313" key="10">
    <source>
        <dbReference type="Proteomes" id="UP000292886"/>
    </source>
</evidence>
<dbReference type="GO" id="GO:0046872">
    <property type="term" value="F:metal ion binding"/>
    <property type="evidence" value="ECO:0007669"/>
    <property type="project" value="UniProtKB-UniRule"/>
</dbReference>
<dbReference type="PANTHER" id="PTHR20275">
    <property type="entry name" value="NAD KINASE"/>
    <property type="match status" value="1"/>
</dbReference>
<dbReference type="EMBL" id="CP037940">
    <property type="protein sequence ID" value="QBO35305.1"/>
    <property type="molecule type" value="Genomic_DNA"/>
</dbReference>
<comment type="function">
    <text evidence="8">Involved in the regulation of the intracellular balance of NAD and NADP, and is a key enzyme in the biosynthesis of NADP. Catalyzes specifically the phosphorylation on 2'-hydroxyl of the adenosine moiety of NAD to yield NADP.</text>
</comment>
<feature type="binding site" evidence="8">
    <location>
        <position position="148"/>
    </location>
    <ligand>
        <name>NAD(+)</name>
        <dbReference type="ChEBI" id="CHEBI:57540"/>
    </ligand>
</feature>
<feature type="binding site" evidence="8">
    <location>
        <begin position="122"/>
        <end position="123"/>
    </location>
    <ligand>
        <name>NAD(+)</name>
        <dbReference type="ChEBI" id="CHEBI:57540"/>
    </ligand>
</feature>
<dbReference type="RefSeq" id="WP_133362385.1">
    <property type="nucleotide sequence ID" value="NZ_CP037940.1"/>
</dbReference>
<feature type="binding site" evidence="8">
    <location>
        <position position="150"/>
    </location>
    <ligand>
        <name>NAD(+)</name>
        <dbReference type="ChEBI" id="CHEBI:57540"/>
    </ligand>
</feature>
<dbReference type="InterPro" id="IPR002504">
    <property type="entry name" value="NADK"/>
</dbReference>
<keyword evidence="1 8" id="KW-0808">Transferase</keyword>
<dbReference type="Pfam" id="PF01513">
    <property type="entry name" value="NAD_kinase"/>
    <property type="match status" value="1"/>
</dbReference>
<gene>
    <name evidence="8" type="primary">nadK</name>
    <name evidence="9" type="ORF">EQG49_01910</name>
</gene>
<dbReference type="EC" id="2.7.1.23" evidence="8"/>
<sequence>MKVGLHGNSSQESIRVRNRLEKLLLDQHITIDNLEPDIVISVGGDGSLLGAFQKYRFQLDRVRFVGLHTGHLGFYTDWREYEINELVDSLVHDTAQKVEYPLLAGKIHFADDDSVADILALNESTVKKVSGTMVADVYLGGELFERFRGDGLSVSTPTGSTAYNKAIGGAVLHPRLEALQLAEMASINNQVFRTLGSPLVIASDETIRIVPEDSVNLMVMYDQQVVAERPVKEIEYHVAKEKIAFAEYRHNEFWHRVNESFIGRIED</sequence>
<dbReference type="GO" id="GO:0006741">
    <property type="term" value="P:NADP+ biosynthetic process"/>
    <property type="evidence" value="ECO:0007669"/>
    <property type="project" value="UniProtKB-UniRule"/>
</dbReference>
<dbReference type="NCBIfam" id="NF003424">
    <property type="entry name" value="PRK04885.1"/>
    <property type="match status" value="1"/>
</dbReference>
<dbReference type="KEGG" id="wei:EQG49_01910"/>
<comment type="similarity">
    <text evidence="8">Belongs to the NAD kinase family.</text>
</comment>
<dbReference type="Gene3D" id="3.40.50.10330">
    <property type="entry name" value="Probable inorganic polyphosphate/atp-NAD kinase, domain 1"/>
    <property type="match status" value="1"/>
</dbReference>
<keyword evidence="3 8" id="KW-0418">Kinase</keyword>
<keyword evidence="8" id="KW-0963">Cytoplasm</keyword>
<dbReference type="PANTHER" id="PTHR20275:SF0">
    <property type="entry name" value="NAD KINASE"/>
    <property type="match status" value="1"/>
</dbReference>